<proteinExistence type="predicted"/>
<dbReference type="InterPro" id="IPR019908">
    <property type="entry name" value="Toxin_RalR"/>
</dbReference>
<name>A0A5B9GEN9_9PROT</name>
<protein>
    <submittedName>
        <fullName evidence="1">Restriction alleviation protein, Lar family</fullName>
    </submittedName>
</protein>
<organism evidence="1 2">
    <name type="scientific">Acetobacter oryzoeni</name>
    <dbReference type="NCBI Taxonomy" id="2500548"/>
    <lineage>
        <taxon>Bacteria</taxon>
        <taxon>Pseudomonadati</taxon>
        <taxon>Pseudomonadota</taxon>
        <taxon>Alphaproteobacteria</taxon>
        <taxon>Acetobacterales</taxon>
        <taxon>Acetobacteraceae</taxon>
        <taxon>Acetobacter</taxon>
    </lineage>
</organism>
<dbReference type="NCBIfam" id="TIGR03655">
    <property type="entry name" value="anti_R_Lar"/>
    <property type="match status" value="1"/>
</dbReference>
<accession>A0A5B9GEN9</accession>
<evidence type="ECO:0000313" key="1">
    <source>
        <dbReference type="EMBL" id="QEE84522.1"/>
    </source>
</evidence>
<dbReference type="Pfam" id="PF14354">
    <property type="entry name" value="Lar_restr_allev"/>
    <property type="match status" value="1"/>
</dbReference>
<sequence length="63" mass="7071">MNRRMNEKLKPCPFCHYDDAQVTDGDETGLEFAWCPKCNAQGSSCETQDEAITAWNTRAGEKA</sequence>
<evidence type="ECO:0000313" key="2">
    <source>
        <dbReference type="Proteomes" id="UP000287027"/>
    </source>
</evidence>
<reference evidence="1 2" key="1">
    <citation type="submission" date="2019-08" db="EMBL/GenBank/DDBJ databases">
        <title>Acetobacter oryzioeni sp. nov., isolated from Korean rice wine vinegar.</title>
        <authorList>
            <person name="Baek J.H."/>
            <person name="Kim K.H."/>
            <person name="Jeon C.O."/>
            <person name="Han D.M."/>
        </authorList>
    </citation>
    <scope>NUCLEOTIDE SEQUENCE [LARGE SCALE GENOMIC DNA]</scope>
    <source>
        <strain evidence="1 2">B6</strain>
    </source>
</reference>
<keyword evidence="2" id="KW-1185">Reference proteome</keyword>
<dbReference type="KEGG" id="aoy:EOV40_001735"/>
<dbReference type="AlphaFoldDB" id="A0A5B9GEN9"/>
<dbReference type="EMBL" id="CP042808">
    <property type="protein sequence ID" value="QEE84522.1"/>
    <property type="molecule type" value="Genomic_DNA"/>
</dbReference>
<gene>
    <name evidence="1" type="ORF">EOV40_001735</name>
</gene>
<dbReference type="Proteomes" id="UP000287027">
    <property type="component" value="Chromosome"/>
</dbReference>